<dbReference type="Pfam" id="PF03592">
    <property type="entry name" value="Terminase_2"/>
    <property type="match status" value="1"/>
</dbReference>
<sequence length="138" mass="15042">MTKLTTRQARALLASPENQEKVSNELGHIAQADITDVISWTGDVAVLNASDTLAPHVRKAIKKVKITPGKYGSSIEVEMHDKLGALRMLARATGMMEQTQEESNRPTMIGIKLNLSKVEEVIYAEENGRDGAKPSNGE</sequence>
<dbReference type="EMBL" id="LR796714">
    <property type="protein sequence ID" value="CAB4160518.1"/>
    <property type="molecule type" value="Genomic_DNA"/>
</dbReference>
<proteinExistence type="predicted"/>
<name>A0A6J5NTP1_9CAUD</name>
<reference evidence="1" key="1">
    <citation type="submission" date="2020-04" db="EMBL/GenBank/DDBJ databases">
        <authorList>
            <person name="Chiriac C."/>
            <person name="Salcher M."/>
            <person name="Ghai R."/>
            <person name="Kavagutti S V."/>
        </authorList>
    </citation>
    <scope>NUCLEOTIDE SEQUENCE</scope>
</reference>
<dbReference type="InterPro" id="IPR005335">
    <property type="entry name" value="Terminase_ssu"/>
</dbReference>
<evidence type="ECO:0000313" key="1">
    <source>
        <dbReference type="EMBL" id="CAB4160518.1"/>
    </source>
</evidence>
<organism evidence="1">
    <name type="scientific">uncultured Caudovirales phage</name>
    <dbReference type="NCBI Taxonomy" id="2100421"/>
    <lineage>
        <taxon>Viruses</taxon>
        <taxon>Duplodnaviria</taxon>
        <taxon>Heunggongvirae</taxon>
        <taxon>Uroviricota</taxon>
        <taxon>Caudoviricetes</taxon>
        <taxon>Peduoviridae</taxon>
        <taxon>Maltschvirus</taxon>
        <taxon>Maltschvirus maltsch</taxon>
    </lineage>
</organism>
<accession>A0A6J5NTP1</accession>
<protein>
    <submittedName>
        <fullName evidence="1">Terminase small subunit</fullName>
    </submittedName>
</protein>
<dbReference type="GO" id="GO:0051276">
    <property type="term" value="P:chromosome organization"/>
    <property type="evidence" value="ECO:0007669"/>
    <property type="project" value="InterPro"/>
</dbReference>
<gene>
    <name evidence="1" type="ORF">UFOVP767_14</name>
</gene>